<evidence type="ECO:0000313" key="1">
    <source>
        <dbReference type="EMBL" id="KAB2573602.1"/>
    </source>
</evidence>
<dbReference type="EMBL" id="VCHE01000056">
    <property type="protein sequence ID" value="KAB2573602.1"/>
    <property type="molecule type" value="Genomic_DNA"/>
</dbReference>
<protein>
    <submittedName>
        <fullName evidence="1">Uncharacterized protein</fullName>
    </submittedName>
</protein>
<accession>A0A5N5D8F3</accession>
<reference evidence="1 2" key="1">
    <citation type="journal article" date="2019" name="Sci. Rep.">
        <title>A multi-omics analysis of the grapevine pathogen Lasiodiplodia theobromae reveals that temperature affects the expression of virulence- and pathogenicity-related genes.</title>
        <authorList>
            <person name="Felix C."/>
            <person name="Meneses R."/>
            <person name="Goncalves M.F.M."/>
            <person name="Tilleman L."/>
            <person name="Duarte A.S."/>
            <person name="Jorrin-Novo J.V."/>
            <person name="Van de Peer Y."/>
            <person name="Deforce D."/>
            <person name="Van Nieuwerburgh F."/>
            <person name="Esteves A.C."/>
            <person name="Alves A."/>
        </authorList>
    </citation>
    <scope>NUCLEOTIDE SEQUENCE [LARGE SCALE GENOMIC DNA]</scope>
    <source>
        <strain evidence="1 2">LA-SOL3</strain>
    </source>
</reference>
<evidence type="ECO:0000313" key="2">
    <source>
        <dbReference type="Proteomes" id="UP000325902"/>
    </source>
</evidence>
<proteinExistence type="predicted"/>
<organism evidence="1 2">
    <name type="scientific">Lasiodiplodia theobromae</name>
    <dbReference type="NCBI Taxonomy" id="45133"/>
    <lineage>
        <taxon>Eukaryota</taxon>
        <taxon>Fungi</taxon>
        <taxon>Dikarya</taxon>
        <taxon>Ascomycota</taxon>
        <taxon>Pezizomycotina</taxon>
        <taxon>Dothideomycetes</taxon>
        <taxon>Dothideomycetes incertae sedis</taxon>
        <taxon>Botryosphaeriales</taxon>
        <taxon>Botryosphaeriaceae</taxon>
        <taxon>Lasiodiplodia</taxon>
    </lineage>
</organism>
<comment type="caution">
    <text evidence="1">The sequence shown here is derived from an EMBL/GenBank/DDBJ whole genome shotgun (WGS) entry which is preliminary data.</text>
</comment>
<name>A0A5N5D8F3_9PEZI</name>
<dbReference type="OrthoDB" id="3885270at2759"/>
<gene>
    <name evidence="1" type="ORF">DBV05_g7780</name>
</gene>
<sequence length="414" mass="45909">MKRRFHLTAEYGTASIYYPNGTTTHVAKIAGSPAYKAFMQRAYHAAHMPHSSPVYDHASTNINQPSRLCALTQSLRPLRLLTPYLCPLPSDQSPTDDTAALRPVLTGLKRATEHALGGQRVCHVRLSGPRNVHNATASEHYVRTMLDALSATGLRSARYWVWSCIGEEEVDVLRDVTPSAAAAAAGALRLDVEDEWPWVSYVVVVEVTRRGGENGGPGLVTAAVMGDMLGTYGVGMGDVGEGAEVGEVVERVVRDVVERVVAYEGAEEFYRNLESVLVHGDGMGVSGVREALDRVLGEAKVGETFGAEWDDDAIFWGADGTARSAYEALESMQSQKAALGCRFMSGFYKDGWRELRKDAAQLGWRELWEDAGQIGWMALWKHALQLGCRDLWEYTVQLRWKELWEYAIQLRWRE</sequence>
<dbReference type="AlphaFoldDB" id="A0A5N5D8F3"/>
<keyword evidence="2" id="KW-1185">Reference proteome</keyword>
<dbReference type="Proteomes" id="UP000325902">
    <property type="component" value="Unassembled WGS sequence"/>
</dbReference>